<evidence type="ECO:0000256" key="1">
    <source>
        <dbReference type="SAM" id="MobiDB-lite"/>
    </source>
</evidence>
<evidence type="ECO:0000313" key="3">
    <source>
        <dbReference type="Proteomes" id="UP001142055"/>
    </source>
</evidence>
<dbReference type="Proteomes" id="UP001142055">
    <property type="component" value="Chromosome 3"/>
</dbReference>
<keyword evidence="3" id="KW-1185">Reference proteome</keyword>
<organism evidence="2 3">
    <name type="scientific">Blomia tropicalis</name>
    <name type="common">Mite</name>
    <dbReference type="NCBI Taxonomy" id="40697"/>
    <lineage>
        <taxon>Eukaryota</taxon>
        <taxon>Metazoa</taxon>
        <taxon>Ecdysozoa</taxon>
        <taxon>Arthropoda</taxon>
        <taxon>Chelicerata</taxon>
        <taxon>Arachnida</taxon>
        <taxon>Acari</taxon>
        <taxon>Acariformes</taxon>
        <taxon>Sarcoptiformes</taxon>
        <taxon>Astigmata</taxon>
        <taxon>Glycyphagoidea</taxon>
        <taxon>Echimyopodidae</taxon>
        <taxon>Blomia</taxon>
    </lineage>
</organism>
<dbReference type="InterPro" id="IPR026321">
    <property type="entry name" value="CC134"/>
</dbReference>
<sequence>MLFCLVQSLIPGDPNDYDDQNKETISNEPQSNKFITKESIQSYFAVKRKEHLDAVQTLLKFQRYEQKFEMMKKIFEKIFETIESSRANVENSNYVIGEELPQKSESIQHILFILDNCAFFGNLVLKLPDISKQLLKLETRWTEQYKWCFSFAINSNIIDKQSSVMFNLAAQQLNLIPRNEDFVNPYEEKTIKQKKLKKANSGTIDTKTKNTQTKKSKGPRMSKVEL</sequence>
<comment type="caution">
    <text evidence="2">The sequence shown here is derived from an EMBL/GenBank/DDBJ whole genome shotgun (WGS) entry which is preliminary data.</text>
</comment>
<accession>A0A9Q0LZI2</accession>
<feature type="region of interest" description="Disordered" evidence="1">
    <location>
        <begin position="193"/>
        <end position="226"/>
    </location>
</feature>
<dbReference type="PANTHER" id="PTHR14735">
    <property type="entry name" value="COILED-COIL DOMAIN-CONTAINING PROTEIN 134"/>
    <property type="match status" value="1"/>
</dbReference>
<proteinExistence type="predicted"/>
<dbReference type="Pfam" id="PF15002">
    <property type="entry name" value="ERK-JNK_inhib"/>
    <property type="match status" value="1"/>
</dbReference>
<dbReference type="PANTHER" id="PTHR14735:SF1">
    <property type="entry name" value="COILED-COIL DOMAIN-CONTAINING PROTEIN 134"/>
    <property type="match status" value="1"/>
</dbReference>
<reference evidence="2" key="1">
    <citation type="submission" date="2022-12" db="EMBL/GenBank/DDBJ databases">
        <title>Genome assemblies of Blomia tropicalis.</title>
        <authorList>
            <person name="Cui Y."/>
        </authorList>
    </citation>
    <scope>NUCLEOTIDE SEQUENCE</scope>
    <source>
        <tissue evidence="2">Adult mites</tissue>
    </source>
</reference>
<name>A0A9Q0LZI2_BLOTA</name>
<protein>
    <submittedName>
        <fullName evidence="2">Uncharacterized protein</fullName>
    </submittedName>
</protein>
<dbReference type="EMBL" id="JAPWDV010000003">
    <property type="protein sequence ID" value="KAJ6217353.1"/>
    <property type="molecule type" value="Genomic_DNA"/>
</dbReference>
<gene>
    <name evidence="2" type="ORF">RDWZM_008510</name>
</gene>
<evidence type="ECO:0000313" key="2">
    <source>
        <dbReference type="EMBL" id="KAJ6217353.1"/>
    </source>
</evidence>
<dbReference type="OMA" id="FAWAYKF"/>
<dbReference type="AlphaFoldDB" id="A0A9Q0LZI2"/>